<name>A0AAV7SGT0_PLEWA</name>
<sequence length="453" mass="50494">MVGERSRCGARRYMAAVVASFGVQGSAPTIPTPGHRKRPSRLSSCYLGLNDTDTMHSVLLSTGPVFFYDQTKTKASKRAKKMPEELPADVKLLNVNPRIAGFLNSLSKRRKSISVGATGEKGEASQVKEDGVRREKYPVLPEIDNSTTLRHATEDCHPKPAPTAPVPGDDDLQMNPFDEYKYAAPSILYELSKMLLLFARYELVFPQGLVNVLNYSWKELTEGTVYTKRHWQSLAYQGVKPGMPQLSEDFEVKQAEVVAPENTENSRNKNKKSMMPGEASKDRGNRDAAQSKPTGSKSEKKSKKTDNIGSDDIHPETGPATQANVPYSPVTISFSMASRSCEQRGWIAREFAAPSEDLERKALYRWAVERLQLAQIQINKQLSKLKEEGFDKPVILHHYGETRKDAFSKFKKTMKSSQSSVLLDGKPQIPQIKQSNPSLKKLHYSLIDGSSLT</sequence>
<proteinExistence type="predicted"/>
<dbReference type="PANTHER" id="PTHR23093:SF16">
    <property type="entry name" value="FAM194 C-TERMINAL DOMAIN-CONTAINING PROTEIN"/>
    <property type="match status" value="1"/>
</dbReference>
<accession>A0AAV7SGT0</accession>
<gene>
    <name evidence="2" type="ORF">NDU88_003743</name>
</gene>
<evidence type="ECO:0000313" key="2">
    <source>
        <dbReference type="EMBL" id="KAJ1163282.1"/>
    </source>
</evidence>
<keyword evidence="3" id="KW-1185">Reference proteome</keyword>
<dbReference type="Proteomes" id="UP001066276">
    <property type="component" value="Chromosome 4_2"/>
</dbReference>
<comment type="caution">
    <text evidence="2">The sequence shown here is derived from an EMBL/GenBank/DDBJ whole genome shotgun (WGS) entry which is preliminary data.</text>
</comment>
<dbReference type="EMBL" id="JANPWB010000008">
    <property type="protein sequence ID" value="KAJ1163282.1"/>
    <property type="molecule type" value="Genomic_DNA"/>
</dbReference>
<evidence type="ECO:0000256" key="1">
    <source>
        <dbReference type="SAM" id="MobiDB-lite"/>
    </source>
</evidence>
<reference evidence="2" key="1">
    <citation type="journal article" date="2022" name="bioRxiv">
        <title>Sequencing and chromosome-scale assembly of the giantPleurodeles waltlgenome.</title>
        <authorList>
            <person name="Brown T."/>
            <person name="Elewa A."/>
            <person name="Iarovenko S."/>
            <person name="Subramanian E."/>
            <person name="Araus A.J."/>
            <person name="Petzold A."/>
            <person name="Susuki M."/>
            <person name="Suzuki K.-i.T."/>
            <person name="Hayashi T."/>
            <person name="Toyoda A."/>
            <person name="Oliveira C."/>
            <person name="Osipova E."/>
            <person name="Leigh N.D."/>
            <person name="Simon A."/>
            <person name="Yun M.H."/>
        </authorList>
    </citation>
    <scope>NUCLEOTIDE SEQUENCE</scope>
    <source>
        <strain evidence="2">20211129_DDA</strain>
        <tissue evidence="2">Liver</tissue>
    </source>
</reference>
<dbReference type="PANTHER" id="PTHR23093">
    <property type="entry name" value="SIMILAR TO CHROMOSOME 3 OPEN READING FRAME 20"/>
    <property type="match status" value="1"/>
</dbReference>
<evidence type="ECO:0000313" key="3">
    <source>
        <dbReference type="Proteomes" id="UP001066276"/>
    </source>
</evidence>
<organism evidence="2 3">
    <name type="scientific">Pleurodeles waltl</name>
    <name type="common">Iberian ribbed newt</name>
    <dbReference type="NCBI Taxonomy" id="8319"/>
    <lineage>
        <taxon>Eukaryota</taxon>
        <taxon>Metazoa</taxon>
        <taxon>Chordata</taxon>
        <taxon>Craniata</taxon>
        <taxon>Vertebrata</taxon>
        <taxon>Euteleostomi</taxon>
        <taxon>Amphibia</taxon>
        <taxon>Batrachia</taxon>
        <taxon>Caudata</taxon>
        <taxon>Salamandroidea</taxon>
        <taxon>Salamandridae</taxon>
        <taxon>Pleurodelinae</taxon>
        <taxon>Pleurodeles</taxon>
    </lineage>
</organism>
<feature type="region of interest" description="Disordered" evidence="1">
    <location>
        <begin position="256"/>
        <end position="326"/>
    </location>
</feature>
<dbReference type="AlphaFoldDB" id="A0AAV7SGT0"/>
<protein>
    <submittedName>
        <fullName evidence="2">Uncharacterized protein</fullName>
    </submittedName>
</protein>